<dbReference type="RefSeq" id="WP_285488553.1">
    <property type="nucleotide sequence ID" value="NZ_BSTI01000013.1"/>
</dbReference>
<dbReference type="AlphaFoldDB" id="A0A9W6R785"/>
<reference evidence="3" key="1">
    <citation type="submission" date="2023-03" db="EMBL/GenBank/DDBJ databases">
        <title>Amycolatopsis taiwanensis NBRC 103393.</title>
        <authorList>
            <person name="Ichikawa N."/>
            <person name="Sato H."/>
            <person name="Tonouchi N."/>
        </authorList>
    </citation>
    <scope>NUCLEOTIDE SEQUENCE</scope>
    <source>
        <strain evidence="3">NBRC 103393</strain>
    </source>
</reference>
<evidence type="ECO:0000259" key="2">
    <source>
        <dbReference type="Pfam" id="PF13472"/>
    </source>
</evidence>
<dbReference type="CDD" id="cd00229">
    <property type="entry name" value="SGNH_hydrolase"/>
    <property type="match status" value="1"/>
</dbReference>
<dbReference type="InterPro" id="IPR013830">
    <property type="entry name" value="SGNH_hydro"/>
</dbReference>
<evidence type="ECO:0000313" key="3">
    <source>
        <dbReference type="EMBL" id="GLY68725.1"/>
    </source>
</evidence>
<dbReference type="Gene3D" id="3.40.50.1110">
    <property type="entry name" value="SGNH hydrolase"/>
    <property type="match status" value="1"/>
</dbReference>
<evidence type="ECO:0000313" key="4">
    <source>
        <dbReference type="Proteomes" id="UP001165136"/>
    </source>
</evidence>
<dbReference type="PANTHER" id="PTHR30383:SF5">
    <property type="entry name" value="SGNH HYDROLASE-TYPE ESTERASE DOMAIN-CONTAINING PROTEIN"/>
    <property type="match status" value="1"/>
</dbReference>
<protein>
    <recommendedName>
        <fullName evidence="2">SGNH hydrolase-type esterase domain-containing protein</fullName>
    </recommendedName>
</protein>
<name>A0A9W6R785_9PSEU</name>
<dbReference type="PANTHER" id="PTHR30383">
    <property type="entry name" value="THIOESTERASE 1/PROTEASE 1/LYSOPHOSPHOLIPASE L1"/>
    <property type="match status" value="1"/>
</dbReference>
<gene>
    <name evidence="3" type="ORF">Atai01_53440</name>
</gene>
<organism evidence="3 4">
    <name type="scientific">Amycolatopsis taiwanensis</name>
    <dbReference type="NCBI Taxonomy" id="342230"/>
    <lineage>
        <taxon>Bacteria</taxon>
        <taxon>Bacillati</taxon>
        <taxon>Actinomycetota</taxon>
        <taxon>Actinomycetes</taxon>
        <taxon>Pseudonocardiales</taxon>
        <taxon>Pseudonocardiaceae</taxon>
        <taxon>Amycolatopsis</taxon>
    </lineage>
</organism>
<proteinExistence type="predicted"/>
<dbReference type="GO" id="GO:0004622">
    <property type="term" value="F:phosphatidylcholine lysophospholipase activity"/>
    <property type="evidence" value="ECO:0007669"/>
    <property type="project" value="TreeGrafter"/>
</dbReference>
<dbReference type="EMBL" id="BSTI01000013">
    <property type="protein sequence ID" value="GLY68725.1"/>
    <property type="molecule type" value="Genomic_DNA"/>
</dbReference>
<dbReference type="SUPFAM" id="SSF52266">
    <property type="entry name" value="SGNH hydrolase"/>
    <property type="match status" value="1"/>
</dbReference>
<dbReference type="Proteomes" id="UP001165136">
    <property type="component" value="Unassembled WGS sequence"/>
</dbReference>
<dbReference type="InterPro" id="IPR051532">
    <property type="entry name" value="Ester_Hydrolysis_Enzymes"/>
</dbReference>
<accession>A0A9W6R785</accession>
<evidence type="ECO:0000256" key="1">
    <source>
        <dbReference type="SAM" id="MobiDB-lite"/>
    </source>
</evidence>
<sequence length="220" mass="23287">MRPERTSLSSAPQPTPATAPPDTPRTPRPTSQPATAGPSASAKTSTPNGKPAVQNYAHNGALATDYLPGGRWSDTTGATNDIAAKQPELVIIDLGGNEYISQVPPATFGANLKTVVDNVKAARPNVTILMSMYTELLWTPNPWASTKNYNWESYSAQIFNTAVQEGVALVDMRQHIPAAGSADLPNPSPWNSDNAHLNDAGNLAEYGGFWGWASALASIC</sequence>
<feature type="domain" description="SGNH hydrolase-type esterase" evidence="2">
    <location>
        <begin position="48"/>
        <end position="202"/>
    </location>
</feature>
<feature type="region of interest" description="Disordered" evidence="1">
    <location>
        <begin position="1"/>
        <end position="55"/>
    </location>
</feature>
<dbReference type="Pfam" id="PF13472">
    <property type="entry name" value="Lipase_GDSL_2"/>
    <property type="match status" value="1"/>
</dbReference>
<dbReference type="InterPro" id="IPR036514">
    <property type="entry name" value="SGNH_hydro_sf"/>
</dbReference>
<comment type="caution">
    <text evidence="3">The sequence shown here is derived from an EMBL/GenBank/DDBJ whole genome shotgun (WGS) entry which is preliminary data.</text>
</comment>
<feature type="compositionally biased region" description="Pro residues" evidence="1">
    <location>
        <begin position="13"/>
        <end position="27"/>
    </location>
</feature>
<keyword evidence="4" id="KW-1185">Reference proteome</keyword>